<evidence type="ECO:0000313" key="6">
    <source>
        <dbReference type="Proteomes" id="UP000451233"/>
    </source>
</evidence>
<organism evidence="5 6">
    <name type="scientific">Hufsiella ginkgonis</name>
    <dbReference type="NCBI Taxonomy" id="2695274"/>
    <lineage>
        <taxon>Bacteria</taxon>
        <taxon>Pseudomonadati</taxon>
        <taxon>Bacteroidota</taxon>
        <taxon>Sphingobacteriia</taxon>
        <taxon>Sphingobacteriales</taxon>
        <taxon>Sphingobacteriaceae</taxon>
        <taxon>Hufsiella</taxon>
    </lineage>
</organism>
<name>A0A7K1Y2C0_9SPHI</name>
<evidence type="ECO:0000256" key="3">
    <source>
        <dbReference type="ARBA" id="ARBA00022737"/>
    </source>
</evidence>
<sequence length="220" mass="24781">MKAWLKRNFYRFYYFRRKVKIRRGVTLDTRNFFEGDNMLDEHVEVAGCRIGRGTYVSEHTILRKTRVGRFCSIGGRVWTGLGTHPSRTVVSTHPAFFSTEKQAGFSFVDKQISPDHLYTDPEKKYVVEIGNDVWVGNNVLIADGVTIGDGAIIAGGAVVTANVAPYSIVAGVPAVFKRLRFTPDQVSALLTIKWWQWDMATLKAKSALFADIDRFIEANK</sequence>
<comment type="caution">
    <text evidence="5">The sequence shown here is derived from an EMBL/GenBank/DDBJ whole genome shotgun (WGS) entry which is preliminary data.</text>
</comment>
<evidence type="ECO:0000313" key="5">
    <source>
        <dbReference type="EMBL" id="MXV17405.1"/>
    </source>
</evidence>
<dbReference type="Pfam" id="PF00132">
    <property type="entry name" value="Hexapep"/>
    <property type="match status" value="1"/>
</dbReference>
<dbReference type="InterPro" id="IPR050179">
    <property type="entry name" value="Trans_hexapeptide_repeat"/>
</dbReference>
<dbReference type="SUPFAM" id="SSF51161">
    <property type="entry name" value="Trimeric LpxA-like enzymes"/>
    <property type="match status" value="1"/>
</dbReference>
<dbReference type="PANTHER" id="PTHR43300">
    <property type="entry name" value="ACETYLTRANSFERASE"/>
    <property type="match status" value="1"/>
</dbReference>
<dbReference type="EMBL" id="WVHS01000005">
    <property type="protein sequence ID" value="MXV17405.1"/>
    <property type="molecule type" value="Genomic_DNA"/>
</dbReference>
<evidence type="ECO:0000256" key="1">
    <source>
        <dbReference type="ARBA" id="ARBA00007274"/>
    </source>
</evidence>
<dbReference type="GO" id="GO:0016746">
    <property type="term" value="F:acyltransferase activity"/>
    <property type="evidence" value="ECO:0007669"/>
    <property type="project" value="UniProtKB-KW"/>
</dbReference>
<gene>
    <name evidence="5" type="ORF">GS398_19055</name>
</gene>
<proteinExistence type="inferred from homology"/>
<dbReference type="RefSeq" id="WP_160908414.1">
    <property type="nucleotide sequence ID" value="NZ_WVHS01000005.1"/>
</dbReference>
<keyword evidence="2 5" id="KW-0808">Transferase</keyword>
<keyword evidence="6" id="KW-1185">Reference proteome</keyword>
<comment type="similarity">
    <text evidence="1">Belongs to the transferase hexapeptide repeat family.</text>
</comment>
<dbReference type="InterPro" id="IPR001451">
    <property type="entry name" value="Hexapep"/>
</dbReference>
<dbReference type="InterPro" id="IPR018357">
    <property type="entry name" value="Hexapep_transf_CS"/>
</dbReference>
<evidence type="ECO:0000256" key="4">
    <source>
        <dbReference type="ARBA" id="ARBA00023315"/>
    </source>
</evidence>
<dbReference type="CDD" id="cd03349">
    <property type="entry name" value="LbH_XAT"/>
    <property type="match status" value="1"/>
</dbReference>
<dbReference type="PROSITE" id="PS00101">
    <property type="entry name" value="HEXAPEP_TRANSFERASES"/>
    <property type="match status" value="1"/>
</dbReference>
<keyword evidence="4" id="KW-0012">Acyltransferase</keyword>
<dbReference type="Proteomes" id="UP000451233">
    <property type="component" value="Unassembled WGS sequence"/>
</dbReference>
<dbReference type="InterPro" id="IPR011004">
    <property type="entry name" value="Trimer_LpxA-like_sf"/>
</dbReference>
<protein>
    <submittedName>
        <fullName evidence="5">Antibiotic acetyltransferase</fullName>
    </submittedName>
</protein>
<dbReference type="AlphaFoldDB" id="A0A7K1Y2C0"/>
<reference evidence="5 6" key="1">
    <citation type="submission" date="2019-11" db="EMBL/GenBank/DDBJ databases">
        <title>Pedobacter sp. HMF7056 Genome sequencing and assembly.</title>
        <authorList>
            <person name="Kang H."/>
            <person name="Kim H."/>
            <person name="Joh K."/>
        </authorList>
    </citation>
    <scope>NUCLEOTIDE SEQUENCE [LARGE SCALE GENOMIC DNA]</scope>
    <source>
        <strain evidence="5 6">HMF7056</strain>
    </source>
</reference>
<dbReference type="PANTHER" id="PTHR43300:SF11">
    <property type="entry name" value="ACETYLTRANSFERASE RV3034C-RELATED"/>
    <property type="match status" value="1"/>
</dbReference>
<keyword evidence="3" id="KW-0677">Repeat</keyword>
<evidence type="ECO:0000256" key="2">
    <source>
        <dbReference type="ARBA" id="ARBA00022679"/>
    </source>
</evidence>
<accession>A0A7K1Y2C0</accession>
<dbReference type="Gene3D" id="2.160.10.10">
    <property type="entry name" value="Hexapeptide repeat proteins"/>
    <property type="match status" value="1"/>
</dbReference>